<dbReference type="Pfam" id="PF13359">
    <property type="entry name" value="DDE_Tnp_4"/>
    <property type="match status" value="1"/>
</dbReference>
<evidence type="ECO:0000313" key="5">
    <source>
        <dbReference type="EMBL" id="MBM7494043.1"/>
    </source>
</evidence>
<proteinExistence type="predicted"/>
<dbReference type="InterPro" id="IPR027806">
    <property type="entry name" value="HARBI1_dom"/>
</dbReference>
<keyword evidence="2" id="KW-0479">Metal-binding</keyword>
<feature type="compositionally biased region" description="Low complexity" evidence="3">
    <location>
        <begin position="247"/>
        <end position="269"/>
    </location>
</feature>
<dbReference type="Proteomes" id="UP000764837">
    <property type="component" value="Unassembled WGS sequence"/>
</dbReference>
<feature type="domain" description="DDE Tnp4" evidence="4">
    <location>
        <begin position="107"/>
        <end position="247"/>
    </location>
</feature>
<evidence type="ECO:0000256" key="2">
    <source>
        <dbReference type="ARBA" id="ARBA00022723"/>
    </source>
</evidence>
<evidence type="ECO:0000313" key="6">
    <source>
        <dbReference type="Proteomes" id="UP000764837"/>
    </source>
</evidence>
<organism evidence="5 6">
    <name type="scientific">Micromonospora luteifusca</name>
    <dbReference type="NCBI Taxonomy" id="709860"/>
    <lineage>
        <taxon>Bacteria</taxon>
        <taxon>Bacillati</taxon>
        <taxon>Actinomycetota</taxon>
        <taxon>Actinomycetes</taxon>
        <taxon>Micromonosporales</taxon>
        <taxon>Micromonosporaceae</taxon>
        <taxon>Micromonospora</taxon>
    </lineage>
</organism>
<evidence type="ECO:0000256" key="3">
    <source>
        <dbReference type="SAM" id="MobiDB-lite"/>
    </source>
</evidence>
<sequence length="277" mass="29875">MSVTYTAVLPVGEHTVDFLTGLFAAERVRRGTRAGTRALCCRDQAVMVLRWFLDGTRMRQLATDNQISISTGYDYLNEGIDVLAARTPSLHAALLAAKAAGHDYVNIDGTLIETDRCRTPGPTEGVDLWWSGKHDQHGGNVQVVTVPDGWPIWTSEVRPGREHDTTAARAHAEILPALTEAGADLRTLGDLGYEGLADTVTVAFKNRKPADCSSPSSSSTRHTTACARSVNAATRCSRRPSERYAISASTRGGSGRSSPPRWSSSTSTTIAQHDDRP</sequence>
<evidence type="ECO:0000259" key="4">
    <source>
        <dbReference type="Pfam" id="PF13359"/>
    </source>
</evidence>
<protein>
    <recommendedName>
        <fullName evidence="4">DDE Tnp4 domain-containing protein</fullName>
    </recommendedName>
</protein>
<feature type="region of interest" description="Disordered" evidence="3">
    <location>
        <begin position="238"/>
        <end position="277"/>
    </location>
</feature>
<gene>
    <name evidence="5" type="ORF">JOD64_005265</name>
</gene>
<reference evidence="5 6" key="1">
    <citation type="submission" date="2021-01" db="EMBL/GenBank/DDBJ databases">
        <title>Sequencing the genomes of 1000 actinobacteria strains.</title>
        <authorList>
            <person name="Klenk H.-P."/>
        </authorList>
    </citation>
    <scope>NUCLEOTIDE SEQUENCE [LARGE SCALE GENOMIC DNA]</scope>
    <source>
        <strain evidence="5 6">DSM 100204</strain>
    </source>
</reference>
<name>A0ABS2M0R6_9ACTN</name>
<evidence type="ECO:0000256" key="1">
    <source>
        <dbReference type="ARBA" id="ARBA00001968"/>
    </source>
</evidence>
<comment type="caution">
    <text evidence="5">The sequence shown here is derived from an EMBL/GenBank/DDBJ whole genome shotgun (WGS) entry which is preliminary data.</text>
</comment>
<comment type="cofactor">
    <cofactor evidence="1">
        <name>a divalent metal cation</name>
        <dbReference type="ChEBI" id="CHEBI:60240"/>
    </cofactor>
</comment>
<keyword evidence="6" id="KW-1185">Reference proteome</keyword>
<dbReference type="EMBL" id="JAFBBP010000001">
    <property type="protein sequence ID" value="MBM7494043.1"/>
    <property type="molecule type" value="Genomic_DNA"/>
</dbReference>
<accession>A0ABS2M0R6</accession>